<evidence type="ECO:0000313" key="1">
    <source>
        <dbReference type="EMBL" id="JAD39729.1"/>
    </source>
</evidence>
<reference evidence="1" key="1">
    <citation type="submission" date="2014-09" db="EMBL/GenBank/DDBJ databases">
        <authorList>
            <person name="Magalhaes I.L.F."/>
            <person name="Oliveira U."/>
            <person name="Santos F.R."/>
            <person name="Vidigal T.H.D.A."/>
            <person name="Brescovit A.D."/>
            <person name="Santos A.J."/>
        </authorList>
    </citation>
    <scope>NUCLEOTIDE SEQUENCE</scope>
    <source>
        <tissue evidence="1">Shoot tissue taken approximately 20 cm above the soil surface</tissue>
    </source>
</reference>
<dbReference type="AlphaFoldDB" id="A0A0A8ZJZ3"/>
<dbReference type="EMBL" id="GBRH01258166">
    <property type="protein sequence ID" value="JAD39729.1"/>
    <property type="molecule type" value="Transcribed_RNA"/>
</dbReference>
<proteinExistence type="predicted"/>
<accession>A0A0A8ZJZ3</accession>
<organism evidence="1">
    <name type="scientific">Arundo donax</name>
    <name type="common">Giant reed</name>
    <name type="synonym">Donax arundinaceus</name>
    <dbReference type="NCBI Taxonomy" id="35708"/>
    <lineage>
        <taxon>Eukaryota</taxon>
        <taxon>Viridiplantae</taxon>
        <taxon>Streptophyta</taxon>
        <taxon>Embryophyta</taxon>
        <taxon>Tracheophyta</taxon>
        <taxon>Spermatophyta</taxon>
        <taxon>Magnoliopsida</taxon>
        <taxon>Liliopsida</taxon>
        <taxon>Poales</taxon>
        <taxon>Poaceae</taxon>
        <taxon>PACMAD clade</taxon>
        <taxon>Arundinoideae</taxon>
        <taxon>Arundineae</taxon>
        <taxon>Arundo</taxon>
    </lineage>
</organism>
<protein>
    <submittedName>
        <fullName evidence="1">Uncharacterized protein</fullName>
    </submittedName>
</protein>
<sequence>MVGNGGLMSELIVCGSDTSSSPQTSVPISFSSCSPWRYNKLGCTARCASLNCSTVGLISVCTSNLPDEPSSGKGYDSRTRFTSCANRAGVRCFSANFPHSTARSVEFCREVLWI</sequence>
<name>A0A0A8ZJZ3_ARUDO</name>
<reference evidence="1" key="2">
    <citation type="journal article" date="2015" name="Data Brief">
        <title>Shoot transcriptome of the giant reed, Arundo donax.</title>
        <authorList>
            <person name="Barrero R.A."/>
            <person name="Guerrero F.D."/>
            <person name="Moolhuijzen P."/>
            <person name="Goolsby J.A."/>
            <person name="Tidwell J."/>
            <person name="Bellgard S.E."/>
            <person name="Bellgard M.I."/>
        </authorList>
    </citation>
    <scope>NUCLEOTIDE SEQUENCE</scope>
    <source>
        <tissue evidence="1">Shoot tissue taken approximately 20 cm above the soil surface</tissue>
    </source>
</reference>